<dbReference type="Proteomes" id="UP000710432">
    <property type="component" value="Unassembled WGS sequence"/>
</dbReference>
<dbReference type="InterPro" id="IPR039951">
    <property type="entry name" value="TMEM114/TMEM235"/>
</dbReference>
<dbReference type="Gene3D" id="1.20.140.150">
    <property type="match status" value="1"/>
</dbReference>
<dbReference type="InterPro" id="IPR004031">
    <property type="entry name" value="PMP22/EMP/MP20/Claudin"/>
</dbReference>
<dbReference type="PANTHER" id="PTHR20516:SF2">
    <property type="entry name" value="TRANSMEMBRANE PROTEIN 114"/>
    <property type="match status" value="1"/>
</dbReference>
<dbReference type="PANTHER" id="PTHR20516">
    <property type="entry name" value="TRANSMEMBRANE PROTEIN 114/235 FAMILY MEMBER"/>
    <property type="match status" value="1"/>
</dbReference>
<dbReference type="Pfam" id="PF13903">
    <property type="entry name" value="Claudin_2"/>
    <property type="match status" value="1"/>
</dbReference>
<keyword evidence="4" id="KW-0472">Membrane</keyword>
<reference evidence="5" key="1">
    <citation type="submission" date="2020-03" db="EMBL/GenBank/DDBJ databases">
        <title>Studies in the Genomics of Life Span.</title>
        <authorList>
            <person name="Glass D."/>
        </authorList>
    </citation>
    <scope>NUCLEOTIDE SEQUENCE</scope>
    <source>
        <strain evidence="5">LTLLF</strain>
        <tissue evidence="5">Muscle</tissue>
    </source>
</reference>
<comment type="subcellular location">
    <subcellularLocation>
        <location evidence="1">Membrane</location>
        <topology evidence="1">Multi-pass membrane protein</topology>
    </subcellularLocation>
</comment>
<name>A0A8J6GW46_MICOH</name>
<evidence type="ECO:0000256" key="3">
    <source>
        <dbReference type="ARBA" id="ARBA00022989"/>
    </source>
</evidence>
<evidence type="ECO:0000256" key="4">
    <source>
        <dbReference type="ARBA" id="ARBA00023136"/>
    </source>
</evidence>
<keyword evidence="2 5" id="KW-0812">Transmembrane</keyword>
<dbReference type="GO" id="GO:0016324">
    <property type="term" value="C:apical plasma membrane"/>
    <property type="evidence" value="ECO:0007669"/>
    <property type="project" value="TreeGrafter"/>
</dbReference>
<dbReference type="AlphaFoldDB" id="A0A8J6GW46"/>
<evidence type="ECO:0000313" key="5">
    <source>
        <dbReference type="EMBL" id="KAH0518315.1"/>
    </source>
</evidence>
<organism evidence="5 6">
    <name type="scientific">Microtus ochrogaster</name>
    <name type="common">Prairie vole</name>
    <dbReference type="NCBI Taxonomy" id="79684"/>
    <lineage>
        <taxon>Eukaryota</taxon>
        <taxon>Metazoa</taxon>
        <taxon>Chordata</taxon>
        <taxon>Craniata</taxon>
        <taxon>Vertebrata</taxon>
        <taxon>Euteleostomi</taxon>
        <taxon>Mammalia</taxon>
        <taxon>Eutheria</taxon>
        <taxon>Euarchontoglires</taxon>
        <taxon>Glires</taxon>
        <taxon>Rodentia</taxon>
        <taxon>Myomorpha</taxon>
        <taxon>Muroidea</taxon>
        <taxon>Cricetidae</taxon>
        <taxon>Arvicolinae</taxon>
        <taxon>Microtus</taxon>
    </lineage>
</organism>
<dbReference type="EMBL" id="JAATJU010012434">
    <property type="protein sequence ID" value="KAH0518315.1"/>
    <property type="molecule type" value="Genomic_DNA"/>
</dbReference>
<proteinExistence type="predicted"/>
<comment type="caution">
    <text evidence="5">The sequence shown here is derived from an EMBL/GenBank/DDBJ whole genome shotgun (WGS) entry which is preliminary data.</text>
</comment>
<keyword evidence="3" id="KW-1133">Transmembrane helix</keyword>
<sequence>MRVHLGALAGAAALSGALSFVLLAAAIGTDFWYIIDTERLERNSHGAQDRGRANRSQLEPLSSHSGLWRTCRFQSSCTPLMNPFWQENVTVSDSSRQLLKSVLCVMFLGRDTLCLFEAENKKRGEKPQRVGAGRLDIYVYTYKVEKIMRPIRKLDVPRTQSCTEERTCSYRMLWAA</sequence>
<evidence type="ECO:0000313" key="6">
    <source>
        <dbReference type="Proteomes" id="UP000710432"/>
    </source>
</evidence>
<evidence type="ECO:0000256" key="2">
    <source>
        <dbReference type="ARBA" id="ARBA00022692"/>
    </source>
</evidence>
<accession>A0A8J6GW46</accession>
<evidence type="ECO:0000256" key="1">
    <source>
        <dbReference type="ARBA" id="ARBA00004141"/>
    </source>
</evidence>
<protein>
    <submittedName>
        <fullName evidence="5">Transmembrane protein 114</fullName>
    </submittedName>
</protein>
<gene>
    <name evidence="5" type="ORF">LTLLF_116700</name>
</gene>